<keyword evidence="1" id="KW-0812">Transmembrane</keyword>
<evidence type="ECO:0000313" key="3">
    <source>
        <dbReference type="Proteomes" id="UP000003980"/>
    </source>
</evidence>
<evidence type="ECO:0000313" key="2">
    <source>
        <dbReference type="EMBL" id="EHP68361.1"/>
    </source>
</evidence>
<feature type="transmembrane region" description="Helical" evidence="1">
    <location>
        <begin position="7"/>
        <end position="29"/>
    </location>
</feature>
<proteinExistence type="predicted"/>
<dbReference type="Pfam" id="PF06281">
    <property type="entry name" value="VP1_VP3"/>
    <property type="match status" value="1"/>
</dbReference>
<dbReference type="Proteomes" id="UP000003980">
    <property type="component" value="Unassembled WGS sequence"/>
</dbReference>
<dbReference type="GO" id="GO:0016020">
    <property type="term" value="C:membrane"/>
    <property type="evidence" value="ECO:0007669"/>
    <property type="project" value="InterPro"/>
</dbReference>
<dbReference type="AlphaFoldDB" id="H2C885"/>
<dbReference type="GO" id="GO:0005198">
    <property type="term" value="F:structural molecule activity"/>
    <property type="evidence" value="ECO:0007669"/>
    <property type="project" value="InterPro"/>
</dbReference>
<keyword evidence="1" id="KW-0472">Membrane</keyword>
<feature type="transmembrane region" description="Helical" evidence="1">
    <location>
        <begin position="63"/>
        <end position="81"/>
    </location>
</feature>
<name>H2C885_9CREN</name>
<keyword evidence="3" id="KW-1185">Reference proteome</keyword>
<dbReference type="EMBL" id="JH597770">
    <property type="protein sequence ID" value="EHP68361.1"/>
    <property type="molecule type" value="Genomic_DNA"/>
</dbReference>
<reference evidence="2 3" key="1">
    <citation type="submission" date="2012-01" db="EMBL/GenBank/DDBJ databases">
        <title>Improved High-Quality Draft sequence of Metallosphaera yellowstonensis MK1.</title>
        <authorList>
            <consortium name="US DOE Joint Genome Institute"/>
            <person name="Lucas S."/>
            <person name="Han J."/>
            <person name="Cheng J.-F."/>
            <person name="Goodwin L."/>
            <person name="Pitluck S."/>
            <person name="Peters L."/>
            <person name="Teshima H."/>
            <person name="Detter J.C."/>
            <person name="Han C."/>
            <person name="Tapia R."/>
            <person name="Land M."/>
            <person name="Hauser L."/>
            <person name="Kyrpides N."/>
            <person name="Kozubal M."/>
            <person name="Macur R.E."/>
            <person name="Jay Z."/>
            <person name="Inskeep W."/>
            <person name="Woyke T."/>
        </authorList>
    </citation>
    <scope>NUCLEOTIDE SEQUENCE [LARGE SCALE GENOMIC DNA]</scope>
    <source>
        <strain evidence="2 3">MK1</strain>
    </source>
</reference>
<dbReference type="InterPro" id="IPR009379">
    <property type="entry name" value="VP1_VP3"/>
</dbReference>
<dbReference type="HOGENOM" id="CLU_2534752_0_0_2"/>
<sequence length="83" mass="9041">MEVDVKSVIFLVLFILIGIVLLSPIAGYVNLVTTPTIKVGNTTEANPQYVGSSNATLVDLVPLFYILVLIVVPAVIAYKMYRD</sequence>
<protein>
    <recommendedName>
        <fullName evidence="4">VP1/VP3 family protein</fullName>
    </recommendedName>
</protein>
<evidence type="ECO:0008006" key="4">
    <source>
        <dbReference type="Google" id="ProtNLM"/>
    </source>
</evidence>
<evidence type="ECO:0000256" key="1">
    <source>
        <dbReference type="SAM" id="Phobius"/>
    </source>
</evidence>
<keyword evidence="1" id="KW-1133">Transmembrane helix</keyword>
<dbReference type="STRING" id="671065.MetMK1DRAFT_00027910"/>
<accession>H2C885</accession>
<gene>
    <name evidence="2" type="ORF">MetMK1DRAFT_00027910</name>
</gene>
<organism evidence="2 3">
    <name type="scientific">Metallosphaera yellowstonensis MK1</name>
    <dbReference type="NCBI Taxonomy" id="671065"/>
    <lineage>
        <taxon>Archaea</taxon>
        <taxon>Thermoproteota</taxon>
        <taxon>Thermoprotei</taxon>
        <taxon>Sulfolobales</taxon>
        <taxon>Sulfolobaceae</taxon>
        <taxon>Metallosphaera</taxon>
    </lineage>
</organism>
<dbReference type="RefSeq" id="WP_009074683.1">
    <property type="nucleotide sequence ID" value="NZ_JH597770.1"/>
</dbReference>